<keyword evidence="1" id="KW-0732">Signal</keyword>
<accession>A0AAD5PLV1</accession>
<keyword evidence="3" id="KW-1185">Reference proteome</keyword>
<feature type="chain" id="PRO_5042089661" evidence="1">
    <location>
        <begin position="19"/>
        <end position="84"/>
    </location>
</feature>
<comment type="caution">
    <text evidence="2">The sequence shown here is derived from an EMBL/GenBank/DDBJ whole genome shotgun (WGS) entry which is preliminary data.</text>
</comment>
<dbReference type="Proteomes" id="UP000820818">
    <property type="component" value="Linkage Group LG10"/>
</dbReference>
<name>A0AAD5PLV1_9CRUS</name>
<organism evidence="2 3">
    <name type="scientific">Daphnia sinensis</name>
    <dbReference type="NCBI Taxonomy" id="1820382"/>
    <lineage>
        <taxon>Eukaryota</taxon>
        <taxon>Metazoa</taxon>
        <taxon>Ecdysozoa</taxon>
        <taxon>Arthropoda</taxon>
        <taxon>Crustacea</taxon>
        <taxon>Branchiopoda</taxon>
        <taxon>Diplostraca</taxon>
        <taxon>Cladocera</taxon>
        <taxon>Anomopoda</taxon>
        <taxon>Daphniidae</taxon>
        <taxon>Daphnia</taxon>
        <taxon>Daphnia similis group</taxon>
    </lineage>
</organism>
<evidence type="ECO:0000256" key="1">
    <source>
        <dbReference type="SAM" id="SignalP"/>
    </source>
</evidence>
<proteinExistence type="predicted"/>
<evidence type="ECO:0000313" key="3">
    <source>
        <dbReference type="Proteomes" id="UP000820818"/>
    </source>
</evidence>
<reference evidence="2 3" key="1">
    <citation type="submission" date="2022-05" db="EMBL/GenBank/DDBJ databases">
        <title>A multi-omics perspective on studying reproductive biology in Daphnia sinensis.</title>
        <authorList>
            <person name="Jia J."/>
        </authorList>
    </citation>
    <scope>NUCLEOTIDE SEQUENCE [LARGE SCALE GENOMIC DNA]</scope>
    <source>
        <strain evidence="2 3">WSL</strain>
    </source>
</reference>
<gene>
    <name evidence="2" type="ORF">GHT06_022665</name>
</gene>
<evidence type="ECO:0000313" key="2">
    <source>
        <dbReference type="EMBL" id="KAI9552301.1"/>
    </source>
</evidence>
<feature type="signal peptide" evidence="1">
    <location>
        <begin position="1"/>
        <end position="18"/>
    </location>
</feature>
<dbReference type="EMBL" id="WJBH02000010">
    <property type="protein sequence ID" value="KAI9552301.1"/>
    <property type="molecule type" value="Genomic_DNA"/>
</dbReference>
<protein>
    <submittedName>
        <fullName evidence="2">Uncharacterized protein</fullName>
    </submittedName>
</protein>
<dbReference type="AlphaFoldDB" id="A0AAD5PLV1"/>
<sequence length="84" mass="9464">MGYCGIMLLLAVVFLMSGLPRAPKYYTTTYAAPTYYSEAPKSYSASTYDTEVPVIYTTTYATPNYYTEAPTYYTTKAPEHYTTT</sequence>